<gene>
    <name evidence="1" type="ORF">SAMN04488691_103170</name>
</gene>
<name>A0A1H7N3S8_HALLR</name>
<protein>
    <submittedName>
        <fullName evidence="1">Phage tail sheath protein</fullName>
    </submittedName>
</protein>
<sequence>MVSIGNSTLPGVQTTVDSATNAGVNVGASAQIALVGQADLANGTASADTVYEVRTPVKARDLFGSGSPLAENIVDALTEGAYPVYAAAPAAQSVTAEDLGTSQSGTLANAPVSEDPADVTFTVDGSDQTTVKTLEDPTTLTLNAGETAYNPVTGDYAHDVTPSTSSDVDYDYFDYTTAIQAVETEEAETVDFLGVLSEDSGAVQEAHDAVKRMEDNYNFAVAVAGADEYIADTSAFSNSYDSSRIQLLYPARDSDGVSIIGAYLGLRAALGINNSPIFKRLQTVKALSYTLSTTDQENLVAAKVVPVADESAGARIVEDLTCVADANSAEDNMRQVLHRLIVDYTTEIVNEVSEKFIGELHTQAARNALRSSIVARLGGLMDLNAITGYVVTVEEVDAMTASVDVGIDTIDPLRNINATVTAGAVA</sequence>
<evidence type="ECO:0000313" key="2">
    <source>
        <dbReference type="Proteomes" id="UP000183894"/>
    </source>
</evidence>
<proteinExistence type="predicted"/>
<dbReference type="EMBL" id="FOAD01000003">
    <property type="protein sequence ID" value="SEL17605.1"/>
    <property type="molecule type" value="Genomic_DNA"/>
</dbReference>
<evidence type="ECO:0000313" key="1">
    <source>
        <dbReference type="EMBL" id="SEL17605.1"/>
    </source>
</evidence>
<organism evidence="1 2">
    <name type="scientific">Haloferax larsenii</name>
    <dbReference type="NCBI Taxonomy" id="302484"/>
    <lineage>
        <taxon>Archaea</taxon>
        <taxon>Methanobacteriati</taxon>
        <taxon>Methanobacteriota</taxon>
        <taxon>Stenosarchaea group</taxon>
        <taxon>Halobacteria</taxon>
        <taxon>Halobacteriales</taxon>
        <taxon>Haloferacaceae</taxon>
        <taxon>Haloferax</taxon>
    </lineage>
</organism>
<dbReference type="Proteomes" id="UP000183894">
    <property type="component" value="Unassembled WGS sequence"/>
</dbReference>
<reference evidence="1 2" key="1">
    <citation type="submission" date="2016-10" db="EMBL/GenBank/DDBJ databases">
        <authorList>
            <person name="de Groot N.N."/>
        </authorList>
    </citation>
    <scope>NUCLEOTIDE SEQUENCE [LARGE SCALE GENOMIC DNA]</scope>
    <source>
        <strain evidence="1 2">CDM_5</strain>
    </source>
</reference>
<accession>A0A1H7N3S8</accession>
<dbReference type="AlphaFoldDB" id="A0A1H7N3S8"/>